<proteinExistence type="predicted"/>
<dbReference type="EMBL" id="JAACJN010000009">
    <property type="protein sequence ID" value="KAF5391664.1"/>
    <property type="molecule type" value="Genomic_DNA"/>
</dbReference>
<comment type="caution">
    <text evidence="2">The sequence shown here is derived from an EMBL/GenBank/DDBJ whole genome shotgun (WGS) entry which is preliminary data.</text>
</comment>
<sequence length="115" mass="12677">MAGTDTPTLNAMYARSLAMARKASASARAKIQFFKAVHFHKIRVTRSSYFAATPPYISPTVQSSGQQLRRHDTYVNFAYLNPTPTRSSTVQPLHPQAPPPPPQPPLPPPLPQGQR</sequence>
<evidence type="ECO:0000313" key="2">
    <source>
        <dbReference type="EMBL" id="KAF5391664.1"/>
    </source>
</evidence>
<accession>A0A8H5HY05</accession>
<keyword evidence="3" id="KW-1185">Reference proteome</keyword>
<reference evidence="2 3" key="1">
    <citation type="journal article" date="2020" name="ISME J.">
        <title>Uncovering the hidden diversity of litter-decomposition mechanisms in mushroom-forming fungi.</title>
        <authorList>
            <person name="Floudas D."/>
            <person name="Bentzer J."/>
            <person name="Ahren D."/>
            <person name="Johansson T."/>
            <person name="Persson P."/>
            <person name="Tunlid A."/>
        </authorList>
    </citation>
    <scope>NUCLEOTIDE SEQUENCE [LARGE SCALE GENOMIC DNA]</scope>
    <source>
        <strain evidence="2 3">CBS 406.79</strain>
    </source>
</reference>
<organism evidence="2 3">
    <name type="scientific">Collybiopsis confluens</name>
    <dbReference type="NCBI Taxonomy" id="2823264"/>
    <lineage>
        <taxon>Eukaryota</taxon>
        <taxon>Fungi</taxon>
        <taxon>Dikarya</taxon>
        <taxon>Basidiomycota</taxon>
        <taxon>Agaricomycotina</taxon>
        <taxon>Agaricomycetes</taxon>
        <taxon>Agaricomycetidae</taxon>
        <taxon>Agaricales</taxon>
        <taxon>Marasmiineae</taxon>
        <taxon>Omphalotaceae</taxon>
        <taxon>Collybiopsis</taxon>
    </lineage>
</organism>
<evidence type="ECO:0000256" key="1">
    <source>
        <dbReference type="SAM" id="MobiDB-lite"/>
    </source>
</evidence>
<feature type="region of interest" description="Disordered" evidence="1">
    <location>
        <begin position="80"/>
        <end position="115"/>
    </location>
</feature>
<dbReference type="AlphaFoldDB" id="A0A8H5HY05"/>
<gene>
    <name evidence="2" type="ORF">D9757_002373</name>
</gene>
<protein>
    <submittedName>
        <fullName evidence="2">Uncharacterized protein</fullName>
    </submittedName>
</protein>
<dbReference type="Proteomes" id="UP000518752">
    <property type="component" value="Unassembled WGS sequence"/>
</dbReference>
<evidence type="ECO:0000313" key="3">
    <source>
        <dbReference type="Proteomes" id="UP000518752"/>
    </source>
</evidence>
<feature type="compositionally biased region" description="Pro residues" evidence="1">
    <location>
        <begin position="95"/>
        <end position="115"/>
    </location>
</feature>
<name>A0A8H5HY05_9AGAR</name>